<accession>A0ACC0BY52</accession>
<sequence length="251" mass="27630">MRSEENPLDLNNLPEDYYSKDGKQVLVEDTSSYAGSCRKKKSGGGKDGKEECGKVYECRFCSLKFCKSQALGGHMNRHRQERETETLNRARQLVFNNDNTLLTPPPHLGCQPIPHGGYHHIGGDPTIQAFRSVYPTRLFSSSSSNAAMLPSSGQPYMYTSPSRLVPFPSQHPPPPANDYLVGHVIPGASAGNNNNNHQQQPENIINNYTCIGAPVSNFLRGPPDEGGHDNWAGRAQQCLDPSSINQFQDGF</sequence>
<comment type="caution">
    <text evidence="1">The sequence shown here is derived from an EMBL/GenBank/DDBJ whole genome shotgun (WGS) entry which is preliminary data.</text>
</comment>
<name>A0ACC0BY52_CATRO</name>
<dbReference type="EMBL" id="CM044702">
    <property type="protein sequence ID" value="KAI5677614.1"/>
    <property type="molecule type" value="Genomic_DNA"/>
</dbReference>
<organism evidence="1 2">
    <name type="scientific">Catharanthus roseus</name>
    <name type="common">Madagascar periwinkle</name>
    <name type="synonym">Vinca rosea</name>
    <dbReference type="NCBI Taxonomy" id="4058"/>
    <lineage>
        <taxon>Eukaryota</taxon>
        <taxon>Viridiplantae</taxon>
        <taxon>Streptophyta</taxon>
        <taxon>Embryophyta</taxon>
        <taxon>Tracheophyta</taxon>
        <taxon>Spermatophyta</taxon>
        <taxon>Magnoliopsida</taxon>
        <taxon>eudicotyledons</taxon>
        <taxon>Gunneridae</taxon>
        <taxon>Pentapetalae</taxon>
        <taxon>asterids</taxon>
        <taxon>lamiids</taxon>
        <taxon>Gentianales</taxon>
        <taxon>Apocynaceae</taxon>
        <taxon>Rauvolfioideae</taxon>
        <taxon>Vinceae</taxon>
        <taxon>Catharanthinae</taxon>
        <taxon>Catharanthus</taxon>
    </lineage>
</organism>
<gene>
    <name evidence="1" type="ORF">M9H77_08564</name>
</gene>
<protein>
    <submittedName>
        <fullName evidence="1">Uncharacterized protein</fullName>
    </submittedName>
</protein>
<dbReference type="Proteomes" id="UP001060085">
    <property type="component" value="Linkage Group LG02"/>
</dbReference>
<reference evidence="2" key="1">
    <citation type="journal article" date="2023" name="Nat. Plants">
        <title>Single-cell RNA sequencing provides a high-resolution roadmap for understanding the multicellular compartmentation of specialized metabolism.</title>
        <authorList>
            <person name="Sun S."/>
            <person name="Shen X."/>
            <person name="Li Y."/>
            <person name="Li Y."/>
            <person name="Wang S."/>
            <person name="Li R."/>
            <person name="Zhang H."/>
            <person name="Shen G."/>
            <person name="Guo B."/>
            <person name="Wei J."/>
            <person name="Xu J."/>
            <person name="St-Pierre B."/>
            <person name="Chen S."/>
            <person name="Sun C."/>
        </authorList>
    </citation>
    <scope>NUCLEOTIDE SEQUENCE [LARGE SCALE GENOMIC DNA]</scope>
</reference>
<evidence type="ECO:0000313" key="1">
    <source>
        <dbReference type="EMBL" id="KAI5677614.1"/>
    </source>
</evidence>
<proteinExistence type="predicted"/>
<evidence type="ECO:0000313" key="2">
    <source>
        <dbReference type="Proteomes" id="UP001060085"/>
    </source>
</evidence>
<keyword evidence="2" id="KW-1185">Reference proteome</keyword>